<accession>A0A3M8D5M1</accession>
<dbReference type="SUPFAM" id="SSF54909">
    <property type="entry name" value="Dimeric alpha+beta barrel"/>
    <property type="match status" value="1"/>
</dbReference>
<protein>
    <recommendedName>
        <fullName evidence="1">ABM domain-containing protein</fullName>
    </recommendedName>
</protein>
<evidence type="ECO:0000313" key="3">
    <source>
        <dbReference type="Proteomes" id="UP000269573"/>
    </source>
</evidence>
<dbReference type="Proteomes" id="UP000269573">
    <property type="component" value="Unassembled WGS sequence"/>
</dbReference>
<evidence type="ECO:0000313" key="2">
    <source>
        <dbReference type="EMBL" id="RNB83019.1"/>
    </source>
</evidence>
<dbReference type="InterPro" id="IPR007138">
    <property type="entry name" value="ABM_dom"/>
</dbReference>
<dbReference type="EMBL" id="RHHU01000011">
    <property type="protein sequence ID" value="RNB83019.1"/>
    <property type="molecule type" value="Genomic_DNA"/>
</dbReference>
<proteinExistence type="predicted"/>
<dbReference type="RefSeq" id="WP_122924960.1">
    <property type="nucleotide sequence ID" value="NZ_RHHU01000011.1"/>
</dbReference>
<gene>
    <name evidence="2" type="ORF">EDM59_18420</name>
</gene>
<dbReference type="Gene3D" id="3.30.70.100">
    <property type="match status" value="1"/>
</dbReference>
<organism evidence="2 3">
    <name type="scientific">Brevibacillus nitrificans</name>
    <dbReference type="NCBI Taxonomy" id="651560"/>
    <lineage>
        <taxon>Bacteria</taxon>
        <taxon>Bacillati</taxon>
        <taxon>Bacillota</taxon>
        <taxon>Bacilli</taxon>
        <taxon>Bacillales</taxon>
        <taxon>Paenibacillaceae</taxon>
        <taxon>Brevibacillus</taxon>
    </lineage>
</organism>
<comment type="caution">
    <text evidence="2">The sequence shown here is derived from an EMBL/GenBank/DDBJ whole genome shotgun (WGS) entry which is preliminary data.</text>
</comment>
<dbReference type="AlphaFoldDB" id="A0A3M8D5M1"/>
<dbReference type="Pfam" id="PF03992">
    <property type="entry name" value="ABM"/>
    <property type="match status" value="1"/>
</dbReference>
<reference evidence="2 3" key="1">
    <citation type="submission" date="2018-10" db="EMBL/GenBank/DDBJ databases">
        <title>Phylogenomics of Brevibacillus.</title>
        <authorList>
            <person name="Dunlap C."/>
        </authorList>
    </citation>
    <scope>NUCLEOTIDE SEQUENCE [LARGE SCALE GENOMIC DNA]</scope>
    <source>
        <strain evidence="2 3">JCM 15774</strain>
    </source>
</reference>
<sequence>MFARMVFFKLEPGSREAAEKVVQELNVISRTQKGFRGNSYFFEDHEGEYAALNYWESKKDAESANAIMFPHFCEAVKGIVKEEPRLRIFEVYDPLEKVPLDTSVGLFDY</sequence>
<feature type="domain" description="ABM" evidence="1">
    <location>
        <begin position="1"/>
        <end position="62"/>
    </location>
</feature>
<evidence type="ECO:0000259" key="1">
    <source>
        <dbReference type="Pfam" id="PF03992"/>
    </source>
</evidence>
<name>A0A3M8D5M1_9BACL</name>
<keyword evidence="3" id="KW-1185">Reference proteome</keyword>
<dbReference type="InterPro" id="IPR011008">
    <property type="entry name" value="Dimeric_a/b-barrel"/>
</dbReference>